<evidence type="ECO:0000313" key="5">
    <source>
        <dbReference type="RefSeq" id="XP_038974227.1"/>
    </source>
</evidence>
<dbReference type="Pfam" id="PF00098">
    <property type="entry name" value="zf-CCHC"/>
    <property type="match status" value="1"/>
</dbReference>
<keyword evidence="1" id="KW-0479">Metal-binding</keyword>
<dbReference type="InterPro" id="IPR005162">
    <property type="entry name" value="Retrotrans_gag_dom"/>
</dbReference>
<reference evidence="5" key="1">
    <citation type="submission" date="2025-08" db="UniProtKB">
        <authorList>
            <consortium name="RefSeq"/>
        </authorList>
    </citation>
    <scope>IDENTIFICATION</scope>
    <source>
        <tissue evidence="5">Young leaves</tissue>
    </source>
</reference>
<evidence type="ECO:0000256" key="1">
    <source>
        <dbReference type="PROSITE-ProRule" id="PRU00047"/>
    </source>
</evidence>
<dbReference type="Gene3D" id="4.10.60.10">
    <property type="entry name" value="Zinc finger, CCHC-type"/>
    <property type="match status" value="1"/>
</dbReference>
<dbReference type="GO" id="GO:0003676">
    <property type="term" value="F:nucleic acid binding"/>
    <property type="evidence" value="ECO:0007669"/>
    <property type="project" value="InterPro"/>
</dbReference>
<feature type="domain" description="CCHC-type" evidence="3">
    <location>
        <begin position="309"/>
        <end position="324"/>
    </location>
</feature>
<dbReference type="OrthoDB" id="2272416at2759"/>
<feature type="region of interest" description="Disordered" evidence="2">
    <location>
        <begin position="256"/>
        <end position="283"/>
    </location>
</feature>
<accession>A0A8B8ZLN6</accession>
<dbReference type="AlphaFoldDB" id="A0A8B8ZLN6"/>
<feature type="compositionally biased region" description="Low complexity" evidence="2">
    <location>
        <begin position="26"/>
        <end position="41"/>
    </location>
</feature>
<evidence type="ECO:0000256" key="2">
    <source>
        <dbReference type="SAM" id="MobiDB-lite"/>
    </source>
</evidence>
<sequence length="347" mass="40211">MRNREEQALRNIAARRRGTRATSQGTTSQPAEPAPTATTTQPDFAGVYQVMTQLLQQQQQMQQLIQQQMQAMVRPAQRMDSCYERFRRLNPPMFEGGADYLAAETWIREIEEMFDALQFPEDVKIRLAIPMLKGNAKFWWTAMKATFEGDDEQLTWDEFKDIFYDQYFPKSVRLTKENEFLSLMQSENMTVLEYANKFNELGRFCPRLMEDDQSKANRFEQGLRYGIRSRLSVLMFNSYRDVLDRALKVEAELIRSERERGSQKKPRILGNQIKQPRDSEGPPNKKRFEACYYCDKFHAGPCLKKAGACFICGQPGHIARDCPNKKENDSGPARPTDQRQKGGARPL</sequence>
<dbReference type="SUPFAM" id="SSF57756">
    <property type="entry name" value="Retrovirus zinc finger-like domains"/>
    <property type="match status" value="1"/>
</dbReference>
<keyword evidence="4" id="KW-1185">Reference proteome</keyword>
<protein>
    <submittedName>
        <fullName evidence="5">Uncharacterized protein LOC120105636</fullName>
    </submittedName>
</protein>
<evidence type="ECO:0000313" key="4">
    <source>
        <dbReference type="Proteomes" id="UP000228380"/>
    </source>
</evidence>
<gene>
    <name evidence="5" type="primary">LOC120105636</name>
</gene>
<dbReference type="SMART" id="SM00343">
    <property type="entry name" value="ZnF_C2HC"/>
    <property type="match status" value="1"/>
</dbReference>
<keyword evidence="1" id="KW-0863">Zinc-finger</keyword>
<dbReference type="InterPro" id="IPR001878">
    <property type="entry name" value="Znf_CCHC"/>
</dbReference>
<dbReference type="GO" id="GO:0008270">
    <property type="term" value="F:zinc ion binding"/>
    <property type="evidence" value="ECO:0007669"/>
    <property type="project" value="UniProtKB-KW"/>
</dbReference>
<dbReference type="Proteomes" id="UP000228380">
    <property type="component" value="Unplaced"/>
</dbReference>
<proteinExistence type="predicted"/>
<feature type="region of interest" description="Disordered" evidence="2">
    <location>
        <begin position="322"/>
        <end position="347"/>
    </location>
</feature>
<feature type="region of interest" description="Disordered" evidence="2">
    <location>
        <begin position="12"/>
        <end position="41"/>
    </location>
</feature>
<dbReference type="PANTHER" id="PTHR34482:SF36">
    <property type="entry name" value="RETROTRANSPOSON GAG DOMAIN-CONTAINING PROTEIN"/>
    <property type="match status" value="1"/>
</dbReference>
<evidence type="ECO:0000259" key="3">
    <source>
        <dbReference type="PROSITE" id="PS50158"/>
    </source>
</evidence>
<dbReference type="Pfam" id="PF03732">
    <property type="entry name" value="Retrotrans_gag"/>
    <property type="match status" value="1"/>
</dbReference>
<name>A0A8B8ZLN6_PHODC</name>
<keyword evidence="1" id="KW-0862">Zinc</keyword>
<organism evidence="4 5">
    <name type="scientific">Phoenix dactylifera</name>
    <name type="common">Date palm</name>
    <dbReference type="NCBI Taxonomy" id="42345"/>
    <lineage>
        <taxon>Eukaryota</taxon>
        <taxon>Viridiplantae</taxon>
        <taxon>Streptophyta</taxon>
        <taxon>Embryophyta</taxon>
        <taxon>Tracheophyta</taxon>
        <taxon>Spermatophyta</taxon>
        <taxon>Magnoliopsida</taxon>
        <taxon>Liliopsida</taxon>
        <taxon>Arecaceae</taxon>
        <taxon>Coryphoideae</taxon>
        <taxon>Phoeniceae</taxon>
        <taxon>Phoenix</taxon>
    </lineage>
</organism>
<dbReference type="PROSITE" id="PS50158">
    <property type="entry name" value="ZF_CCHC"/>
    <property type="match status" value="1"/>
</dbReference>
<dbReference type="KEGG" id="pda:120105636"/>
<dbReference type="RefSeq" id="XP_038974227.1">
    <property type="nucleotide sequence ID" value="XM_039118299.1"/>
</dbReference>
<dbReference type="InterPro" id="IPR036875">
    <property type="entry name" value="Znf_CCHC_sf"/>
</dbReference>
<dbReference type="PANTHER" id="PTHR34482">
    <property type="entry name" value="DNA DAMAGE-INDUCIBLE PROTEIN 1-LIKE"/>
    <property type="match status" value="1"/>
</dbReference>
<dbReference type="GeneID" id="120105636"/>